<accession>A0ABP9RRX3</accession>
<reference evidence="4" key="1">
    <citation type="journal article" date="2019" name="Int. J. Syst. Evol. Microbiol.">
        <title>The Global Catalogue of Microorganisms (GCM) 10K type strain sequencing project: providing services to taxonomists for standard genome sequencing and annotation.</title>
        <authorList>
            <consortium name="The Broad Institute Genomics Platform"/>
            <consortium name="The Broad Institute Genome Sequencing Center for Infectious Disease"/>
            <person name="Wu L."/>
            <person name="Ma J."/>
        </authorList>
    </citation>
    <scope>NUCLEOTIDE SEQUENCE [LARGE SCALE GENOMIC DNA]</scope>
    <source>
        <strain evidence="4">JCM 18304</strain>
    </source>
</reference>
<dbReference type="InterPro" id="IPR000601">
    <property type="entry name" value="PKD_dom"/>
</dbReference>
<sequence>MVTVGCVAAALPLCLSASGVASAGGTRPPRPPTPTINADYLYNELYTMSKAFSYRISGADGDPKNADDVFNLPPTVNGWQELFAYWKANLTNTRVNTSLASFATVTDHYFRRTGGYRFDSDDAEVTIPGATCAGQRVLLAAHPDETPVPNDIVGEINSGTTSGTTGFGAARREITDSNLGNEGAYDGLSGVALTMAEYNALLDWYHANGTYPKRTLKVTLLDASRGKTGDGLFGREGSAYYADNLIPSGPQGQYVLFANMDSLGLDYPAYHLGTEFFWNNITGGGVGPWSTFVKATPTAPNSAYPNKGSGSPGANITANAPAIGQLRTDLQAAIQEGFQQQGTKYNFSVPLENPLRYNQNGQAPNPYSGVAPVKPAYSAADQAQYSPVRDDADGLEDEQAFFDKGIPGFTVSGVKNSNSDENPYGASVSSTTKATPIIGYAGNQTTFQLGNSTPQPGMTTTVAPAAAGDTTVKVADVTNLAAGEPIFIGSGADIEYGQIQSVGTAGTTGTGVTLTAPLSGAHPSGVAFNVNENQPVGYLSDSIEHLNYFAGGAPHGLTPQQPTEELKRALELPAQWTSLLLTGDDYLGTTAQPDKPVAYFETTPAKPDSTLTVTFDAGFSRDAKGSSHGLKYYWDFGDGTHAVGERVTHTYHSAVHADVKLAVGKGNNWGLYRQAVAVGNPAGAAPSTSPCGTFSPSESAHLISAANKGRYQR</sequence>
<organism evidence="3 4">
    <name type="scientific">Rugosimonospora acidiphila</name>
    <dbReference type="NCBI Taxonomy" id="556531"/>
    <lineage>
        <taxon>Bacteria</taxon>
        <taxon>Bacillati</taxon>
        <taxon>Actinomycetota</taxon>
        <taxon>Actinomycetes</taxon>
        <taxon>Micromonosporales</taxon>
        <taxon>Micromonosporaceae</taxon>
        <taxon>Rugosimonospora</taxon>
    </lineage>
</organism>
<keyword evidence="1" id="KW-0732">Signal</keyword>
<keyword evidence="4" id="KW-1185">Reference proteome</keyword>
<dbReference type="InterPro" id="IPR013783">
    <property type="entry name" value="Ig-like_fold"/>
</dbReference>
<protein>
    <recommendedName>
        <fullName evidence="2">PKD domain-containing protein</fullName>
    </recommendedName>
</protein>
<dbReference type="PROSITE" id="PS50093">
    <property type="entry name" value="PKD"/>
    <property type="match status" value="1"/>
</dbReference>
<feature type="domain" description="PKD" evidence="2">
    <location>
        <begin position="619"/>
        <end position="663"/>
    </location>
</feature>
<evidence type="ECO:0000313" key="4">
    <source>
        <dbReference type="Proteomes" id="UP001501570"/>
    </source>
</evidence>
<dbReference type="InterPro" id="IPR035986">
    <property type="entry name" value="PKD_dom_sf"/>
</dbReference>
<gene>
    <name evidence="3" type="ORF">GCM10023322_29500</name>
</gene>
<feature type="signal peptide" evidence="1">
    <location>
        <begin position="1"/>
        <end position="23"/>
    </location>
</feature>
<evidence type="ECO:0000313" key="3">
    <source>
        <dbReference type="EMBL" id="GAA5185445.1"/>
    </source>
</evidence>
<comment type="caution">
    <text evidence="3">The sequence shown here is derived from an EMBL/GenBank/DDBJ whole genome shotgun (WGS) entry which is preliminary data.</text>
</comment>
<dbReference type="EMBL" id="BAABJQ010000007">
    <property type="protein sequence ID" value="GAA5185445.1"/>
    <property type="molecule type" value="Genomic_DNA"/>
</dbReference>
<dbReference type="SUPFAM" id="SSF49299">
    <property type="entry name" value="PKD domain"/>
    <property type="match status" value="1"/>
</dbReference>
<dbReference type="Gene3D" id="3.40.630.10">
    <property type="entry name" value="Zn peptidases"/>
    <property type="match status" value="1"/>
</dbReference>
<dbReference type="SUPFAM" id="SSF53187">
    <property type="entry name" value="Zn-dependent exopeptidases"/>
    <property type="match status" value="1"/>
</dbReference>
<evidence type="ECO:0000259" key="2">
    <source>
        <dbReference type="PROSITE" id="PS50093"/>
    </source>
</evidence>
<proteinExistence type="predicted"/>
<feature type="chain" id="PRO_5046571549" description="PKD domain-containing protein" evidence="1">
    <location>
        <begin position="24"/>
        <end position="713"/>
    </location>
</feature>
<dbReference type="Proteomes" id="UP001501570">
    <property type="component" value="Unassembled WGS sequence"/>
</dbReference>
<dbReference type="Gene3D" id="2.60.40.10">
    <property type="entry name" value="Immunoglobulins"/>
    <property type="match status" value="1"/>
</dbReference>
<dbReference type="Pfam" id="PF18911">
    <property type="entry name" value="PKD_4"/>
    <property type="match status" value="1"/>
</dbReference>
<evidence type="ECO:0000256" key="1">
    <source>
        <dbReference type="SAM" id="SignalP"/>
    </source>
</evidence>
<name>A0ABP9RRX3_9ACTN</name>